<evidence type="ECO:0000256" key="1">
    <source>
        <dbReference type="ARBA" id="ARBA00022670"/>
    </source>
</evidence>
<dbReference type="GO" id="GO:0004222">
    <property type="term" value="F:metalloendopeptidase activity"/>
    <property type="evidence" value="ECO:0007669"/>
    <property type="project" value="InterPro"/>
</dbReference>
<dbReference type="GO" id="GO:0008270">
    <property type="term" value="F:zinc ion binding"/>
    <property type="evidence" value="ECO:0007669"/>
    <property type="project" value="InterPro"/>
</dbReference>
<dbReference type="EMBL" id="DXFH01000027">
    <property type="protein sequence ID" value="HIX36071.1"/>
    <property type="molecule type" value="Genomic_DNA"/>
</dbReference>
<dbReference type="AlphaFoldDB" id="A0A9D1VJ87"/>
<feature type="chain" id="PRO_5039525479" evidence="5">
    <location>
        <begin position="18"/>
        <end position="220"/>
    </location>
</feature>
<keyword evidence="5" id="KW-0732">Signal</keyword>
<dbReference type="SUPFAM" id="SSF55486">
    <property type="entry name" value="Metalloproteases ('zincins'), catalytic domain"/>
    <property type="match status" value="1"/>
</dbReference>
<protein>
    <submittedName>
        <fullName evidence="7">Matrixin family metalloprotease</fullName>
        <ecNumber evidence="7">3.4.24.-</ecNumber>
    </submittedName>
</protein>
<sequence>MFINRLLLILAATVALAATPKVSYAESTLSQINASGSYFSNNDEAVSLATPQHPLSIPKKTPTPIESYRWNRRHIYIYMDTDNLQIKQAFRNAVKAWNRPDIIHFTWTKDAEQANVFAKGGDLSAHGDNSTVGTNHHGLGSTQSSYDSAKHALLTATSILHPNELQFTSRNFRSEVAQHELVHALGLAHAPEYENSVMIPRNVRSGITKLDRQTLKLLYQ</sequence>
<dbReference type="EC" id="3.4.24.-" evidence="7"/>
<evidence type="ECO:0000313" key="7">
    <source>
        <dbReference type="EMBL" id="HIX36071.1"/>
    </source>
</evidence>
<evidence type="ECO:0000259" key="6">
    <source>
        <dbReference type="Pfam" id="PF00413"/>
    </source>
</evidence>
<reference evidence="7" key="2">
    <citation type="submission" date="2021-04" db="EMBL/GenBank/DDBJ databases">
        <authorList>
            <person name="Gilroy R."/>
        </authorList>
    </citation>
    <scope>NUCLEOTIDE SEQUENCE</scope>
    <source>
        <strain evidence="7">ChiSxjej3B15-572</strain>
    </source>
</reference>
<dbReference type="GO" id="GO:0006508">
    <property type="term" value="P:proteolysis"/>
    <property type="evidence" value="ECO:0007669"/>
    <property type="project" value="UniProtKB-KW"/>
</dbReference>
<keyword evidence="3 7" id="KW-0378">Hydrolase</keyword>
<dbReference type="Pfam" id="PF00413">
    <property type="entry name" value="Peptidase_M10"/>
    <property type="match status" value="1"/>
</dbReference>
<keyword evidence="2" id="KW-0479">Metal-binding</keyword>
<keyword evidence="4" id="KW-0862">Zinc</keyword>
<gene>
    <name evidence="7" type="ORF">H9856_06770</name>
</gene>
<feature type="domain" description="Peptidase M10 metallopeptidase" evidence="6">
    <location>
        <begin position="81"/>
        <end position="216"/>
    </location>
</feature>
<dbReference type="InterPro" id="IPR024079">
    <property type="entry name" value="MetalloPept_cat_dom_sf"/>
</dbReference>
<dbReference type="InterPro" id="IPR001818">
    <property type="entry name" value="Pept_M10_metallopeptidase"/>
</dbReference>
<dbReference type="GO" id="GO:0031012">
    <property type="term" value="C:extracellular matrix"/>
    <property type="evidence" value="ECO:0007669"/>
    <property type="project" value="InterPro"/>
</dbReference>
<name>A0A9D1VJ87_9LACO</name>
<evidence type="ECO:0000313" key="8">
    <source>
        <dbReference type="Proteomes" id="UP000824231"/>
    </source>
</evidence>
<keyword evidence="1" id="KW-0645">Protease</keyword>
<dbReference type="Proteomes" id="UP000824231">
    <property type="component" value="Unassembled WGS sequence"/>
</dbReference>
<comment type="caution">
    <text evidence="7">The sequence shown here is derived from an EMBL/GenBank/DDBJ whole genome shotgun (WGS) entry which is preliminary data.</text>
</comment>
<organism evidence="7 8">
    <name type="scientific">Candidatus Limosilactobacillus merdigallinarum</name>
    <dbReference type="NCBI Taxonomy" id="2838652"/>
    <lineage>
        <taxon>Bacteria</taxon>
        <taxon>Bacillati</taxon>
        <taxon>Bacillota</taxon>
        <taxon>Bacilli</taxon>
        <taxon>Lactobacillales</taxon>
        <taxon>Lactobacillaceae</taxon>
        <taxon>Limosilactobacillus</taxon>
    </lineage>
</organism>
<evidence type="ECO:0000256" key="4">
    <source>
        <dbReference type="ARBA" id="ARBA00022833"/>
    </source>
</evidence>
<feature type="signal peptide" evidence="5">
    <location>
        <begin position="1"/>
        <end position="17"/>
    </location>
</feature>
<accession>A0A9D1VJ87</accession>
<evidence type="ECO:0000256" key="3">
    <source>
        <dbReference type="ARBA" id="ARBA00022801"/>
    </source>
</evidence>
<keyword evidence="7" id="KW-0482">Metalloprotease</keyword>
<evidence type="ECO:0000256" key="5">
    <source>
        <dbReference type="SAM" id="SignalP"/>
    </source>
</evidence>
<reference evidence="7" key="1">
    <citation type="journal article" date="2021" name="PeerJ">
        <title>Extensive microbial diversity within the chicken gut microbiome revealed by metagenomics and culture.</title>
        <authorList>
            <person name="Gilroy R."/>
            <person name="Ravi A."/>
            <person name="Getino M."/>
            <person name="Pursley I."/>
            <person name="Horton D.L."/>
            <person name="Alikhan N.F."/>
            <person name="Baker D."/>
            <person name="Gharbi K."/>
            <person name="Hall N."/>
            <person name="Watson M."/>
            <person name="Adriaenssens E.M."/>
            <person name="Foster-Nyarko E."/>
            <person name="Jarju S."/>
            <person name="Secka A."/>
            <person name="Antonio M."/>
            <person name="Oren A."/>
            <person name="Chaudhuri R.R."/>
            <person name="La Ragione R."/>
            <person name="Hildebrand F."/>
            <person name="Pallen M.J."/>
        </authorList>
    </citation>
    <scope>NUCLEOTIDE SEQUENCE</scope>
    <source>
        <strain evidence="7">ChiSxjej3B15-572</strain>
    </source>
</reference>
<proteinExistence type="predicted"/>
<evidence type="ECO:0000256" key="2">
    <source>
        <dbReference type="ARBA" id="ARBA00022723"/>
    </source>
</evidence>
<dbReference type="Gene3D" id="3.40.390.10">
    <property type="entry name" value="Collagenase (Catalytic Domain)"/>
    <property type="match status" value="1"/>
</dbReference>